<protein>
    <recommendedName>
        <fullName evidence="3">F-box domain-containing protein</fullName>
    </recommendedName>
</protein>
<dbReference type="PANTHER" id="PTHR42085:SF2">
    <property type="entry name" value="F-BOX DOMAIN-CONTAINING PROTEIN"/>
    <property type="match status" value="1"/>
</dbReference>
<dbReference type="InterPro" id="IPR038883">
    <property type="entry name" value="AN11006-like"/>
</dbReference>
<organism evidence="1 2">
    <name type="scientific">Diplocarpon coronariae</name>
    <dbReference type="NCBI Taxonomy" id="2795749"/>
    <lineage>
        <taxon>Eukaryota</taxon>
        <taxon>Fungi</taxon>
        <taxon>Dikarya</taxon>
        <taxon>Ascomycota</taxon>
        <taxon>Pezizomycotina</taxon>
        <taxon>Leotiomycetes</taxon>
        <taxon>Helotiales</taxon>
        <taxon>Drepanopezizaceae</taxon>
        <taxon>Diplocarpon</taxon>
    </lineage>
</organism>
<reference evidence="1 2" key="1">
    <citation type="submission" date="2017-04" db="EMBL/GenBank/DDBJ databases">
        <title>Draft genome sequence of Marssonina coronaria NL1: causal agent of apple blotch.</title>
        <authorList>
            <person name="Cheng Q."/>
        </authorList>
    </citation>
    <scope>NUCLEOTIDE SEQUENCE [LARGE SCALE GENOMIC DNA]</scope>
    <source>
        <strain evidence="1 2">NL1</strain>
    </source>
</reference>
<evidence type="ECO:0008006" key="3">
    <source>
        <dbReference type="Google" id="ProtNLM"/>
    </source>
</evidence>
<proteinExistence type="predicted"/>
<dbReference type="AlphaFoldDB" id="A0A218Z9S2"/>
<dbReference type="Proteomes" id="UP000242519">
    <property type="component" value="Unassembled WGS sequence"/>
</dbReference>
<keyword evidence="2" id="KW-1185">Reference proteome</keyword>
<accession>A0A218Z9S2</accession>
<dbReference type="PANTHER" id="PTHR42085">
    <property type="entry name" value="F-BOX DOMAIN-CONTAINING PROTEIN"/>
    <property type="match status" value="1"/>
</dbReference>
<sequence length="221" mass="24950">MSSLSTVVTKPFRILDLPPEIRTKIYILLCTSPNPHISLSTPSSPFSEQVHPSFPHNLLLTNTQLYHELRPLYFTTNGFSLTIHRRNDEWSYFLSPSFLDNRRQIHSLRIVVTRWGSKDFFCKSLVPVLEDCVLHGKLRSLEVVVRESFLKGLGIVGTGGGFENWKSLKALLGDPYLESARLLAGSLGCGDGSETELTEFRDVTELIKTRDEPGNPVISYR</sequence>
<comment type="caution">
    <text evidence="1">The sequence shown here is derived from an EMBL/GenBank/DDBJ whole genome shotgun (WGS) entry which is preliminary data.</text>
</comment>
<dbReference type="EMBL" id="MZNU01000093">
    <property type="protein sequence ID" value="OWP04728.1"/>
    <property type="molecule type" value="Genomic_DNA"/>
</dbReference>
<dbReference type="InParanoid" id="A0A218Z9S2"/>
<evidence type="ECO:0000313" key="1">
    <source>
        <dbReference type="EMBL" id="OWP04728.1"/>
    </source>
</evidence>
<name>A0A218Z9S2_9HELO</name>
<gene>
    <name evidence="1" type="ORF">B2J93_4010</name>
</gene>
<evidence type="ECO:0000313" key="2">
    <source>
        <dbReference type="Proteomes" id="UP000242519"/>
    </source>
</evidence>
<dbReference type="OrthoDB" id="5229512at2759"/>